<reference evidence="2 3" key="1">
    <citation type="submission" date="2024-02" db="EMBL/GenBank/DDBJ databases">
        <title>de novo genome assembly of Solanum bulbocastanum strain 11H21.</title>
        <authorList>
            <person name="Hosaka A.J."/>
        </authorList>
    </citation>
    <scope>NUCLEOTIDE SEQUENCE [LARGE SCALE GENOMIC DNA]</scope>
    <source>
        <tissue evidence="2">Young leaves</tissue>
    </source>
</reference>
<protein>
    <recommendedName>
        <fullName evidence="1">Isopenicillin N synthase-like Fe(2+) 2OG dioxygenase domain-containing protein</fullName>
    </recommendedName>
</protein>
<comment type="caution">
    <text evidence="2">The sequence shown here is derived from an EMBL/GenBank/DDBJ whole genome shotgun (WGS) entry which is preliminary data.</text>
</comment>
<proteinExistence type="predicted"/>
<name>A0AAN8TFF9_SOLBU</name>
<accession>A0AAN8TFF9</accession>
<sequence length="36" mass="3981">MGAMNINMNYYPPCPNSSITMGARRHCDGSCITLLF</sequence>
<dbReference type="EMBL" id="JBANQN010000006">
    <property type="protein sequence ID" value="KAK6786165.1"/>
    <property type="molecule type" value="Genomic_DNA"/>
</dbReference>
<dbReference type="Proteomes" id="UP001371456">
    <property type="component" value="Unassembled WGS sequence"/>
</dbReference>
<evidence type="ECO:0000259" key="1">
    <source>
        <dbReference type="Pfam" id="PF03171"/>
    </source>
</evidence>
<gene>
    <name evidence="2" type="ORF">RDI58_014690</name>
</gene>
<evidence type="ECO:0000313" key="2">
    <source>
        <dbReference type="EMBL" id="KAK6786165.1"/>
    </source>
</evidence>
<dbReference type="InterPro" id="IPR027443">
    <property type="entry name" value="IPNS-like_sf"/>
</dbReference>
<dbReference type="InterPro" id="IPR044861">
    <property type="entry name" value="IPNS-like_FE2OG_OXY"/>
</dbReference>
<organism evidence="2 3">
    <name type="scientific">Solanum bulbocastanum</name>
    <name type="common">Wild potato</name>
    <dbReference type="NCBI Taxonomy" id="147425"/>
    <lineage>
        <taxon>Eukaryota</taxon>
        <taxon>Viridiplantae</taxon>
        <taxon>Streptophyta</taxon>
        <taxon>Embryophyta</taxon>
        <taxon>Tracheophyta</taxon>
        <taxon>Spermatophyta</taxon>
        <taxon>Magnoliopsida</taxon>
        <taxon>eudicotyledons</taxon>
        <taxon>Gunneridae</taxon>
        <taxon>Pentapetalae</taxon>
        <taxon>asterids</taxon>
        <taxon>lamiids</taxon>
        <taxon>Solanales</taxon>
        <taxon>Solanaceae</taxon>
        <taxon>Solanoideae</taxon>
        <taxon>Solaneae</taxon>
        <taxon>Solanum</taxon>
    </lineage>
</organism>
<dbReference type="AlphaFoldDB" id="A0AAN8TFF9"/>
<dbReference type="Pfam" id="PF03171">
    <property type="entry name" value="2OG-FeII_Oxy"/>
    <property type="match status" value="1"/>
</dbReference>
<dbReference type="Gene3D" id="2.60.120.330">
    <property type="entry name" value="B-lactam Antibiotic, Isopenicillin N Synthase, Chain"/>
    <property type="match status" value="1"/>
</dbReference>
<evidence type="ECO:0000313" key="3">
    <source>
        <dbReference type="Proteomes" id="UP001371456"/>
    </source>
</evidence>
<keyword evidence="3" id="KW-1185">Reference proteome</keyword>
<dbReference type="SUPFAM" id="SSF51197">
    <property type="entry name" value="Clavaminate synthase-like"/>
    <property type="match status" value="1"/>
</dbReference>
<feature type="domain" description="Isopenicillin N synthase-like Fe(2+) 2OG dioxygenase" evidence="1">
    <location>
        <begin position="6"/>
        <end position="36"/>
    </location>
</feature>